<evidence type="ECO:0000313" key="2">
    <source>
        <dbReference type="Proteomes" id="UP000196053"/>
    </source>
</evidence>
<dbReference type="RefSeq" id="WP_058257431.1">
    <property type="nucleotide sequence ID" value="NZ_LN879430.1"/>
</dbReference>
<reference evidence="2" key="1">
    <citation type="submission" date="2015-09" db="EMBL/GenBank/DDBJ databases">
        <authorList>
            <person name="Wibberg D."/>
        </authorList>
    </citation>
    <scope>NUCLEOTIDE SEQUENCE [LARGE SCALE GENOMIC DNA]</scope>
    <source>
        <strain evidence="2">SD1D</strain>
    </source>
</reference>
<organism evidence="1 2">
    <name type="scientific">Herbinix luporum</name>
    <dbReference type="NCBI Taxonomy" id="1679721"/>
    <lineage>
        <taxon>Bacteria</taxon>
        <taxon>Bacillati</taxon>
        <taxon>Bacillota</taxon>
        <taxon>Clostridia</taxon>
        <taxon>Lachnospirales</taxon>
        <taxon>Lachnospiraceae</taxon>
        <taxon>Herbinix</taxon>
    </lineage>
</organism>
<name>A0A0K8J301_9FIRM</name>
<evidence type="ECO:0000313" key="1">
    <source>
        <dbReference type="EMBL" id="CUH92021.1"/>
    </source>
</evidence>
<dbReference type="EMBL" id="LN879430">
    <property type="protein sequence ID" value="CUH92021.1"/>
    <property type="molecule type" value="Genomic_DNA"/>
</dbReference>
<sequence length="64" mass="7497">MKRYNYWKNFVKTGKIDDYLNYIACTREESMEEYDQVMSRKEEGGFRAGVDFSDGDGTISHAGW</sequence>
<protein>
    <submittedName>
        <fullName evidence="1">Uncharacterized protein</fullName>
    </submittedName>
</protein>
<dbReference type="KEGG" id="hsd:SD1D_0469"/>
<dbReference type="OrthoDB" id="2066517at2"/>
<keyword evidence="2" id="KW-1185">Reference proteome</keyword>
<gene>
    <name evidence="1" type="ORF">SD1D_0469</name>
</gene>
<dbReference type="Proteomes" id="UP000196053">
    <property type="component" value="Chromosome I"/>
</dbReference>
<accession>A0A0K8J301</accession>
<proteinExistence type="predicted"/>
<dbReference type="AlphaFoldDB" id="A0A0K8J301"/>